<dbReference type="Pfam" id="PF01047">
    <property type="entry name" value="MarR"/>
    <property type="match status" value="1"/>
</dbReference>
<organism evidence="2 3">
    <name type="scientific">Mycolicibacterium arenosum</name>
    <dbReference type="NCBI Taxonomy" id="2952157"/>
    <lineage>
        <taxon>Bacteria</taxon>
        <taxon>Bacillati</taxon>
        <taxon>Actinomycetota</taxon>
        <taxon>Actinomycetes</taxon>
        <taxon>Mycobacteriales</taxon>
        <taxon>Mycobacteriaceae</taxon>
        <taxon>Mycolicibacterium</taxon>
    </lineage>
</organism>
<dbReference type="PROSITE" id="PS50995">
    <property type="entry name" value="HTH_MARR_2"/>
    <property type="match status" value="1"/>
</dbReference>
<dbReference type="InterPro" id="IPR036388">
    <property type="entry name" value="WH-like_DNA-bd_sf"/>
</dbReference>
<evidence type="ECO:0000313" key="3">
    <source>
        <dbReference type="Proteomes" id="UP001651690"/>
    </source>
</evidence>
<dbReference type="InterPro" id="IPR000835">
    <property type="entry name" value="HTH_MarR-typ"/>
</dbReference>
<gene>
    <name evidence="2" type="ORF">NM203_32470</name>
</gene>
<dbReference type="SUPFAM" id="SSF46785">
    <property type="entry name" value="Winged helix' DNA-binding domain"/>
    <property type="match status" value="1"/>
</dbReference>
<dbReference type="SMART" id="SM00347">
    <property type="entry name" value="HTH_MARR"/>
    <property type="match status" value="1"/>
</dbReference>
<dbReference type="Proteomes" id="UP001651690">
    <property type="component" value="Unassembled WGS sequence"/>
</dbReference>
<dbReference type="PANTHER" id="PTHR39515">
    <property type="entry name" value="CONSERVED PROTEIN"/>
    <property type="match status" value="1"/>
</dbReference>
<accession>A0ABT1MDG1</accession>
<keyword evidence="3" id="KW-1185">Reference proteome</keyword>
<dbReference type="RefSeq" id="WP_255065194.1">
    <property type="nucleotide sequence ID" value="NZ_JANDBD010000022.1"/>
</dbReference>
<protein>
    <submittedName>
        <fullName evidence="2">MarR family transcriptional regulator</fullName>
    </submittedName>
</protein>
<dbReference type="EMBL" id="JANDBD010000022">
    <property type="protein sequence ID" value="MCP9276905.1"/>
    <property type="molecule type" value="Genomic_DNA"/>
</dbReference>
<evidence type="ECO:0000313" key="2">
    <source>
        <dbReference type="EMBL" id="MCP9276905.1"/>
    </source>
</evidence>
<dbReference type="Gene3D" id="1.10.10.10">
    <property type="entry name" value="Winged helix-like DNA-binding domain superfamily/Winged helix DNA-binding domain"/>
    <property type="match status" value="1"/>
</dbReference>
<reference evidence="2 3" key="1">
    <citation type="submission" date="2022-06" db="EMBL/GenBank/DDBJ databases">
        <title>Mycolicibacterium sp. CAU 1645 isolated from seawater.</title>
        <authorList>
            <person name="Kim W."/>
        </authorList>
    </citation>
    <scope>NUCLEOTIDE SEQUENCE [LARGE SCALE GENOMIC DNA]</scope>
    <source>
        <strain evidence="2 3">CAU 1645</strain>
    </source>
</reference>
<proteinExistence type="predicted"/>
<sequence length="157" mass="17153">MADEAEDDSGVAELAESLHWQMFRIASAIRRREYAGTSESDLSLTQCSILYALRTAGPIRLSDLAAHEGVRAPTMTLAVSRLEKRGMVRRRRDPVDKRGLWVEATSEGIDAQRAAVSHLIAAMQSTLTVDELEALQVAMTPLERFAVVVESAVPSSS</sequence>
<comment type="caution">
    <text evidence="2">The sequence shown here is derived from an EMBL/GenBank/DDBJ whole genome shotgun (WGS) entry which is preliminary data.</text>
</comment>
<feature type="domain" description="HTH marR-type" evidence="1">
    <location>
        <begin position="15"/>
        <end position="144"/>
    </location>
</feature>
<dbReference type="PANTHER" id="PTHR39515:SF2">
    <property type="entry name" value="HTH-TYPE TRANSCRIPTIONAL REGULATOR RV0880"/>
    <property type="match status" value="1"/>
</dbReference>
<name>A0ABT1MDG1_9MYCO</name>
<dbReference type="InterPro" id="IPR036390">
    <property type="entry name" value="WH_DNA-bd_sf"/>
</dbReference>
<evidence type="ECO:0000259" key="1">
    <source>
        <dbReference type="PROSITE" id="PS50995"/>
    </source>
</evidence>
<dbReference type="InterPro" id="IPR052526">
    <property type="entry name" value="HTH-type_Bedaq_tolerance"/>
</dbReference>